<organism evidence="6 8">
    <name type="scientific">Enterococcus malodoratus ATCC 43197</name>
    <dbReference type="NCBI Taxonomy" id="1158601"/>
    <lineage>
        <taxon>Bacteria</taxon>
        <taxon>Bacillati</taxon>
        <taxon>Bacillota</taxon>
        <taxon>Bacilli</taxon>
        <taxon>Lactobacillales</taxon>
        <taxon>Enterococcaceae</taxon>
        <taxon>Enterococcus</taxon>
    </lineage>
</organism>
<keyword evidence="4 5" id="KW-0472">Membrane</keyword>
<dbReference type="Gene3D" id="1.20.1280.290">
    <property type="match status" value="1"/>
</dbReference>
<evidence type="ECO:0000256" key="3">
    <source>
        <dbReference type="ARBA" id="ARBA00022989"/>
    </source>
</evidence>
<evidence type="ECO:0008006" key="10">
    <source>
        <dbReference type="Google" id="ProtNLM"/>
    </source>
</evidence>
<reference evidence="7 9" key="2">
    <citation type="submission" date="2013-03" db="EMBL/GenBank/DDBJ databases">
        <title>The Genome Sequence of Enterococcus malodoratus ATCC_43197 (PacBio/Illumina hybrid assembly).</title>
        <authorList>
            <consortium name="The Broad Institute Genomics Platform"/>
            <consortium name="The Broad Institute Genome Sequencing Center for Infectious Disease"/>
            <person name="Earl A."/>
            <person name="Russ C."/>
            <person name="Gilmore M."/>
            <person name="Surin D."/>
            <person name="Walker B."/>
            <person name="Young S."/>
            <person name="Zeng Q."/>
            <person name="Gargeya S."/>
            <person name="Fitzgerald M."/>
            <person name="Haas B."/>
            <person name="Abouelleil A."/>
            <person name="Allen A.W."/>
            <person name="Alvarado L."/>
            <person name="Arachchi H.M."/>
            <person name="Berlin A.M."/>
            <person name="Chapman S.B."/>
            <person name="Gainer-Dewar J."/>
            <person name="Goldberg J."/>
            <person name="Griggs A."/>
            <person name="Gujja S."/>
            <person name="Hansen M."/>
            <person name="Howarth C."/>
            <person name="Imamovic A."/>
            <person name="Ireland A."/>
            <person name="Larimer J."/>
            <person name="McCowan C."/>
            <person name="Murphy C."/>
            <person name="Pearson M."/>
            <person name="Poon T.W."/>
            <person name="Priest M."/>
            <person name="Roberts A."/>
            <person name="Saif S."/>
            <person name="Shea T."/>
            <person name="Sisk P."/>
            <person name="Sykes S."/>
            <person name="Wortman J."/>
            <person name="Nusbaum C."/>
            <person name="Birren B."/>
        </authorList>
    </citation>
    <scope>NUCLEOTIDE SEQUENCE [LARGE SCALE GENOMIC DNA]</scope>
    <source>
        <strain evidence="7 9">ATCC 43197</strain>
    </source>
</reference>
<dbReference type="Proteomes" id="UP000013783">
    <property type="component" value="Unassembled WGS sequence"/>
</dbReference>
<sequence>MIGSIAGLLTTIAFVPQVIKILKTKDTRSIAFETCLLQVAGVFLWIIHGLVQSDTAIIMANVVTLCLTSIILVCKLLSRKHGVEVEADVLKDK</sequence>
<evidence type="ECO:0000313" key="6">
    <source>
        <dbReference type="EMBL" id="EOH75266.1"/>
    </source>
</evidence>
<dbReference type="OrthoDB" id="9814012at2"/>
<proteinExistence type="predicted"/>
<dbReference type="eggNOG" id="COG4095">
    <property type="taxonomic scope" value="Bacteria"/>
</dbReference>
<feature type="transmembrane region" description="Helical" evidence="5">
    <location>
        <begin position="30"/>
        <end position="51"/>
    </location>
</feature>
<feature type="transmembrane region" description="Helical" evidence="5">
    <location>
        <begin position="57"/>
        <end position="77"/>
    </location>
</feature>
<comment type="caution">
    <text evidence="6">The sequence shown here is derived from an EMBL/GenBank/DDBJ whole genome shotgun (WGS) entry which is preliminary data.</text>
</comment>
<dbReference type="Proteomes" id="UP000014148">
    <property type="component" value="Unassembled WGS sequence"/>
</dbReference>
<evidence type="ECO:0000256" key="2">
    <source>
        <dbReference type="ARBA" id="ARBA00022692"/>
    </source>
</evidence>
<name>R2R3R6_9ENTE</name>
<dbReference type="GeneID" id="79784624"/>
<evidence type="ECO:0000256" key="4">
    <source>
        <dbReference type="ARBA" id="ARBA00023136"/>
    </source>
</evidence>
<gene>
    <name evidence="7" type="ORF">I585_02249</name>
    <name evidence="6" type="ORF">UAI_03068</name>
</gene>
<dbReference type="AlphaFoldDB" id="R2R3R6"/>
<protein>
    <recommendedName>
        <fullName evidence="10">MtN3/saliva family protein</fullName>
    </recommendedName>
</protein>
<dbReference type="PATRIC" id="fig|1158601.3.peg.3038"/>
<reference evidence="6 8" key="1">
    <citation type="submission" date="2013-02" db="EMBL/GenBank/DDBJ databases">
        <title>The Genome Sequence of Enterococcus malodoratus ATCC_43197.</title>
        <authorList>
            <consortium name="The Broad Institute Genome Sequencing Platform"/>
            <consortium name="The Broad Institute Genome Sequencing Center for Infectious Disease"/>
            <person name="Earl A.M."/>
            <person name="Gilmore M.S."/>
            <person name="Lebreton F."/>
            <person name="Walker B."/>
            <person name="Young S.K."/>
            <person name="Zeng Q."/>
            <person name="Gargeya S."/>
            <person name="Fitzgerald M."/>
            <person name="Haas B."/>
            <person name="Abouelleil A."/>
            <person name="Alvarado L."/>
            <person name="Arachchi H.M."/>
            <person name="Berlin A.M."/>
            <person name="Chapman S.B."/>
            <person name="Dewar J."/>
            <person name="Goldberg J."/>
            <person name="Griggs A."/>
            <person name="Gujja S."/>
            <person name="Hansen M."/>
            <person name="Howarth C."/>
            <person name="Imamovic A."/>
            <person name="Larimer J."/>
            <person name="McCowan C."/>
            <person name="Murphy C."/>
            <person name="Neiman D."/>
            <person name="Pearson M."/>
            <person name="Priest M."/>
            <person name="Roberts A."/>
            <person name="Saif S."/>
            <person name="Shea T."/>
            <person name="Sisk P."/>
            <person name="Sykes S."/>
            <person name="Wortman J."/>
            <person name="Nusbaum C."/>
            <person name="Birren B."/>
        </authorList>
    </citation>
    <scope>NUCLEOTIDE SEQUENCE [LARGE SCALE GENOMIC DNA]</scope>
    <source>
        <strain evidence="6 8">ATCC 43197</strain>
    </source>
</reference>
<evidence type="ECO:0000256" key="5">
    <source>
        <dbReference type="SAM" id="Phobius"/>
    </source>
</evidence>
<dbReference type="RefSeq" id="WP_010741868.1">
    <property type="nucleotide sequence ID" value="NZ_KB946251.1"/>
</dbReference>
<dbReference type="EMBL" id="ASWA01000003">
    <property type="protein sequence ID" value="EOT66728.1"/>
    <property type="molecule type" value="Genomic_DNA"/>
</dbReference>
<dbReference type="Pfam" id="PF04193">
    <property type="entry name" value="PQ-loop"/>
    <property type="match status" value="1"/>
</dbReference>
<evidence type="ECO:0000313" key="7">
    <source>
        <dbReference type="EMBL" id="EOT66728.1"/>
    </source>
</evidence>
<dbReference type="EMBL" id="AJAK01000020">
    <property type="protein sequence ID" value="EOH75266.1"/>
    <property type="molecule type" value="Genomic_DNA"/>
</dbReference>
<dbReference type="NCBIfam" id="NF037968">
    <property type="entry name" value="SemiSWEET_2"/>
    <property type="match status" value="1"/>
</dbReference>
<accession>R2R3R6</accession>
<evidence type="ECO:0000313" key="9">
    <source>
        <dbReference type="Proteomes" id="UP000014148"/>
    </source>
</evidence>
<keyword evidence="2 5" id="KW-0812">Transmembrane</keyword>
<dbReference type="GO" id="GO:0051119">
    <property type="term" value="F:sugar transmembrane transporter activity"/>
    <property type="evidence" value="ECO:0007669"/>
    <property type="project" value="InterPro"/>
</dbReference>
<keyword evidence="9" id="KW-1185">Reference proteome</keyword>
<dbReference type="InterPro" id="IPR047662">
    <property type="entry name" value="SemiSWEET"/>
</dbReference>
<dbReference type="GO" id="GO:0016020">
    <property type="term" value="C:membrane"/>
    <property type="evidence" value="ECO:0007669"/>
    <property type="project" value="UniProtKB-SubCell"/>
</dbReference>
<comment type="subcellular location">
    <subcellularLocation>
        <location evidence="1">Membrane</location>
        <topology evidence="1">Multi-pass membrane protein</topology>
    </subcellularLocation>
</comment>
<evidence type="ECO:0000313" key="8">
    <source>
        <dbReference type="Proteomes" id="UP000013783"/>
    </source>
</evidence>
<keyword evidence="3 5" id="KW-1133">Transmembrane helix</keyword>
<evidence type="ECO:0000256" key="1">
    <source>
        <dbReference type="ARBA" id="ARBA00004141"/>
    </source>
</evidence>
<dbReference type="InterPro" id="IPR006603">
    <property type="entry name" value="PQ-loop_rpt"/>
</dbReference>